<feature type="coiled-coil region" evidence="2">
    <location>
        <begin position="597"/>
        <end position="631"/>
    </location>
</feature>
<dbReference type="InterPro" id="IPR006531">
    <property type="entry name" value="Gp5/Vgr_OB"/>
</dbReference>
<dbReference type="InterPro" id="IPR006533">
    <property type="entry name" value="T6SS_Vgr_RhsGE"/>
</dbReference>
<evidence type="ECO:0000313" key="8">
    <source>
        <dbReference type="Proteomes" id="UP000247480"/>
    </source>
</evidence>
<dbReference type="Gene3D" id="2.40.50.230">
    <property type="entry name" value="Gp5 N-terminal domain"/>
    <property type="match status" value="1"/>
</dbReference>
<dbReference type="InterPro" id="IPR028244">
    <property type="entry name" value="T6SS_Rhs_Vgr_dom"/>
</dbReference>
<feature type="domain" description="Putative type VI secretion system Rhs element associated Vgr" evidence="6">
    <location>
        <begin position="518"/>
        <end position="625"/>
    </location>
</feature>
<dbReference type="InterPro" id="IPR018769">
    <property type="entry name" value="VgrG2_DUF2345"/>
</dbReference>
<evidence type="ECO:0000256" key="1">
    <source>
        <dbReference type="ARBA" id="ARBA00005558"/>
    </source>
</evidence>
<evidence type="ECO:0000313" key="7">
    <source>
        <dbReference type="EMBL" id="GBH06893.1"/>
    </source>
</evidence>
<reference evidence="7 8" key="1">
    <citation type="submission" date="2018-04" db="EMBL/GenBank/DDBJ databases">
        <title>Draft genome sequence of Pseudomonas syringae pv. actinidiae biovar 1 strains isolated from kiwifruit in Kagawa prefecture.</title>
        <authorList>
            <person name="Tabuchi M."/>
            <person name="Saito M."/>
            <person name="Fujiwara S."/>
            <person name="Sasa N."/>
            <person name="Akimitsu K."/>
            <person name="Gomi K."/>
            <person name="Konishi-Sugita S."/>
            <person name="Hamano K."/>
            <person name="Kataoka I."/>
        </authorList>
    </citation>
    <scope>NUCLEOTIDE SEQUENCE [LARGE SCALE GENOMIC DNA]</scope>
    <source>
        <strain evidence="7 8">MAFF212206</strain>
    </source>
</reference>
<comment type="similarity">
    <text evidence="1">Belongs to the VgrG protein family.</text>
</comment>
<dbReference type="SUPFAM" id="SSF69279">
    <property type="entry name" value="Phage tail proteins"/>
    <property type="match status" value="2"/>
</dbReference>
<dbReference type="InterPro" id="IPR017847">
    <property type="entry name" value="T6SS_RhsGE_Vgr_subset"/>
</dbReference>
<feature type="region of interest" description="Disordered" evidence="3">
    <location>
        <begin position="913"/>
        <end position="966"/>
    </location>
</feature>
<dbReference type="SUPFAM" id="SSF69255">
    <property type="entry name" value="gp5 N-terminal domain-like"/>
    <property type="match status" value="1"/>
</dbReference>
<dbReference type="NCBIfam" id="TIGR01646">
    <property type="entry name" value="vgr_GE"/>
    <property type="match status" value="1"/>
</dbReference>
<sequence length="966" mass="106364">MDLTFGTPLSQSGRLLQLTTPLGEHQLQALRVHGVERIGRVPRYTLDVVVQDTEYDPEKLIGQPVSLAILCDDGSPAQRHGLVESVRYLGNDGGLHDWQLVFAPWFSLLEYRLDCRIWQDKNLPAILEAVFSLYEQAKGNYRLDLRREYAPLSYVTQFNESDANFVQRWCEQEGLFWYVEHTADKHCIVFTDTVDTLPALAPQSIRFHTQNVTEKQDGITQWSSGSQLLSGKLHWRSVDYLAHGQPRETVMPSLQAASAPQALERYEYQGQYGWQKQDRGEWLSRVQIEQRESQARRIQGQSGVRQMQAGRWFELTQHPLYERKAAEARQFLLIEVEIFAESNLPLAKERREVPGSLAALFRSVRPEPSGLGVVNKAADTLGVGSHGFFLNRFEGQLHSVPFRGPAEHSKPKSLGQQTAVVVTPSGHEVFTDTLNRICVRFHWDRLSQDGELGSCWLRMMQPSSGPDWGSVHVPRAGEEVVITFLDNDIDRPLVMGQVYGGHKPAWHSSGLMAGYKSKEVGGGGFNHWVMDDSTGQVRTQIHSSHGHTQLNLGYLIDQRGNNRGGLRGTGFELRTDAYGALRAQQGLYLSTWKRSGAQGAQIDASEAQQQLKNSEQRVKTLSDTAQQHNALPMQEGLDSLTQLNSDADVTYGSDDGAPSQGPGEQQRNGGDTAWAIRSGGRGKTPGYQQPLLIASSPADIATATPKSTHLHSGKHLTLSTGEDVSIASGKSLLASVAQSISLFAQNAGAKLFAAKGKIELQAQSDAMELTAQQKVMITSTAAGIEIAAQEGILLTSGGGYIRIKDGDIEIHAPGTIDIKGAKKTLSGPTQLNRNHPAWPESSVTQALTFYAGQTNAGSSSAWAGMPYKLRDGVSVVKQGVMDKNGRIDIDHHPTTSAYILELASGMRYDIPVGGQYTGEQSNAERANSGFHRHEVDSPSRTSPPRTRSEFRAEYTDLDTVESEKEI</sequence>
<dbReference type="Gene3D" id="3.55.50.10">
    <property type="entry name" value="Baseplate protein-like domains"/>
    <property type="match status" value="1"/>
</dbReference>
<dbReference type="AlphaFoldDB" id="A0A2V0Q3D8"/>
<dbReference type="Proteomes" id="UP000247480">
    <property type="component" value="Unassembled WGS sequence"/>
</dbReference>
<feature type="region of interest" description="Disordered" evidence="3">
    <location>
        <begin position="646"/>
        <end position="687"/>
    </location>
</feature>
<dbReference type="RefSeq" id="WP_003382351.1">
    <property type="nucleotide sequence ID" value="NZ_AP019411.1"/>
</dbReference>
<dbReference type="InterPro" id="IPR037026">
    <property type="entry name" value="Vgr_OB-fold_dom_sf"/>
</dbReference>
<comment type="caution">
    <text evidence="7">The sequence shown here is derived from an EMBL/GenBank/DDBJ whole genome shotgun (WGS) entry which is preliminary data.</text>
</comment>
<protein>
    <submittedName>
        <fullName evidence="7">Uncharacterized conserved protein</fullName>
    </submittedName>
</protein>
<evidence type="ECO:0000256" key="2">
    <source>
        <dbReference type="SAM" id="Coils"/>
    </source>
</evidence>
<keyword evidence="2" id="KW-0175">Coiled coil</keyword>
<evidence type="ECO:0000259" key="5">
    <source>
        <dbReference type="Pfam" id="PF10106"/>
    </source>
</evidence>
<evidence type="ECO:0000259" key="4">
    <source>
        <dbReference type="Pfam" id="PF04717"/>
    </source>
</evidence>
<accession>A0A2V0Q3D8</accession>
<feature type="domain" description="Gp5/Type VI secretion system Vgr protein OB-fold" evidence="4">
    <location>
        <begin position="434"/>
        <end position="499"/>
    </location>
</feature>
<evidence type="ECO:0000256" key="3">
    <source>
        <dbReference type="SAM" id="MobiDB-lite"/>
    </source>
</evidence>
<dbReference type="Gene3D" id="2.30.110.50">
    <property type="match status" value="1"/>
</dbReference>
<dbReference type="EMBL" id="BGJZ01000005">
    <property type="protein sequence ID" value="GBH06893.1"/>
    <property type="molecule type" value="Genomic_DNA"/>
</dbReference>
<feature type="domain" description="DUF2345" evidence="5">
    <location>
        <begin position="680"/>
        <end position="828"/>
    </location>
</feature>
<dbReference type="NCBIfam" id="TIGR03361">
    <property type="entry name" value="VI_Rhs_Vgr"/>
    <property type="match status" value="1"/>
</dbReference>
<dbReference type="Pfam" id="PF05954">
    <property type="entry name" value="Phage_GPD"/>
    <property type="match status" value="1"/>
</dbReference>
<gene>
    <name evidence="7" type="ORF">KPSA1_00226</name>
</gene>
<dbReference type="Pfam" id="PF04717">
    <property type="entry name" value="Phage_base_V"/>
    <property type="match status" value="1"/>
</dbReference>
<proteinExistence type="inferred from homology"/>
<dbReference type="Pfam" id="PF13296">
    <property type="entry name" value="T6SS_Vgr"/>
    <property type="match status" value="1"/>
</dbReference>
<dbReference type="Gene3D" id="4.10.220.110">
    <property type="match status" value="1"/>
</dbReference>
<evidence type="ECO:0000259" key="6">
    <source>
        <dbReference type="Pfam" id="PF13296"/>
    </source>
</evidence>
<name>A0A2V0Q3D8_PSESF</name>
<dbReference type="Pfam" id="PF10106">
    <property type="entry name" value="DUF2345"/>
    <property type="match status" value="1"/>
</dbReference>
<organism evidence="7 8">
    <name type="scientific">Pseudomonas syringae pv. actinidiae</name>
    <dbReference type="NCBI Taxonomy" id="103796"/>
    <lineage>
        <taxon>Bacteria</taxon>
        <taxon>Pseudomonadati</taxon>
        <taxon>Pseudomonadota</taxon>
        <taxon>Gammaproteobacteria</taxon>
        <taxon>Pseudomonadales</taxon>
        <taxon>Pseudomonadaceae</taxon>
        <taxon>Pseudomonas</taxon>
        <taxon>Pseudomonas syringae</taxon>
    </lineage>
</organism>